<dbReference type="InterPro" id="IPR029021">
    <property type="entry name" value="Prot-tyrosine_phosphatase-like"/>
</dbReference>
<dbReference type="RefSeq" id="WP_345149086.1">
    <property type="nucleotide sequence ID" value="NZ_BAABEO010000008.1"/>
</dbReference>
<dbReference type="Proteomes" id="UP001500752">
    <property type="component" value="Unassembled WGS sequence"/>
</dbReference>
<organism evidence="1 2">
    <name type="scientific">Arthrobacter ginkgonis</name>
    <dbReference type="NCBI Taxonomy" id="1630594"/>
    <lineage>
        <taxon>Bacteria</taxon>
        <taxon>Bacillati</taxon>
        <taxon>Actinomycetota</taxon>
        <taxon>Actinomycetes</taxon>
        <taxon>Micrococcales</taxon>
        <taxon>Micrococcaceae</taxon>
        <taxon>Arthrobacter</taxon>
    </lineage>
</organism>
<protein>
    <submittedName>
        <fullName evidence="1">Tyrosine-protein phosphatase</fullName>
    </submittedName>
</protein>
<evidence type="ECO:0000313" key="1">
    <source>
        <dbReference type="EMBL" id="GAA3674525.1"/>
    </source>
</evidence>
<gene>
    <name evidence="1" type="ORF">GCM10023081_11170</name>
</gene>
<comment type="caution">
    <text evidence="1">The sequence shown here is derived from an EMBL/GenBank/DDBJ whole genome shotgun (WGS) entry which is preliminary data.</text>
</comment>
<evidence type="ECO:0000313" key="2">
    <source>
        <dbReference type="Proteomes" id="UP001500752"/>
    </source>
</evidence>
<dbReference type="EMBL" id="BAABEO010000008">
    <property type="protein sequence ID" value="GAA3674525.1"/>
    <property type="molecule type" value="Genomic_DNA"/>
</dbReference>
<dbReference type="InterPro" id="IPR026893">
    <property type="entry name" value="Tyr/Ser_Pase_IphP-type"/>
</dbReference>
<sequence length="230" mass="25856">MEKVHWEGAVNARRVLGDVYRMGRSEWLTERGWRQAYDDGVRTVIDLRNLDERVRRATDPEATDVAQVGIAVVHRPTEDTGHEAYPLALPYLNHPRYYLDNVRIFPDLIAGVFRALAAAEGKVVLNCSAGRDRTGLVVTLLLLLADRPDLVGPQYDAGARGINDWRRTSPVRHPHERYLTESEMVETMADRQQALGEFVQAVSVEDLLLEQGMTSGEIAAVKRKLLGRSD</sequence>
<reference evidence="2" key="1">
    <citation type="journal article" date="2019" name="Int. J. Syst. Evol. Microbiol.">
        <title>The Global Catalogue of Microorganisms (GCM) 10K type strain sequencing project: providing services to taxonomists for standard genome sequencing and annotation.</title>
        <authorList>
            <consortium name="The Broad Institute Genomics Platform"/>
            <consortium name="The Broad Institute Genome Sequencing Center for Infectious Disease"/>
            <person name="Wu L."/>
            <person name="Ma J."/>
        </authorList>
    </citation>
    <scope>NUCLEOTIDE SEQUENCE [LARGE SCALE GENOMIC DNA]</scope>
    <source>
        <strain evidence="2">JCM 30742</strain>
    </source>
</reference>
<name>A0ABP7BZE4_9MICC</name>
<proteinExistence type="predicted"/>
<dbReference type="Gene3D" id="3.90.190.10">
    <property type="entry name" value="Protein tyrosine phosphatase superfamily"/>
    <property type="match status" value="1"/>
</dbReference>
<accession>A0ABP7BZE4</accession>
<dbReference type="SUPFAM" id="SSF52799">
    <property type="entry name" value="(Phosphotyrosine protein) phosphatases II"/>
    <property type="match status" value="1"/>
</dbReference>
<keyword evidence="2" id="KW-1185">Reference proteome</keyword>
<dbReference type="Pfam" id="PF13350">
    <property type="entry name" value="Y_phosphatase3"/>
    <property type="match status" value="1"/>
</dbReference>